<dbReference type="AlphaFoldDB" id="A0A8H7J8Z3"/>
<feature type="compositionally biased region" description="Polar residues" evidence="1">
    <location>
        <begin position="162"/>
        <end position="175"/>
    </location>
</feature>
<protein>
    <submittedName>
        <fullName evidence="2">Uncharacterized protein</fullName>
    </submittedName>
</protein>
<feature type="region of interest" description="Disordered" evidence="1">
    <location>
        <begin position="162"/>
        <end position="214"/>
    </location>
</feature>
<sequence length="344" mass="37796">MPFIKNTAVKATELSWDAFPEPTPETDGWRPDPDSIPVAGKCPDPRLHKNALTERQKLAIKRERLLGVVKDDFATSVGVIPPTNSTYMATAPVGVGKWAVPAPRATGSSRAFAATINNDRDASQHSETSTSPTPAWARPLAHLLGESTPQLASLGRPLPVQVQNQPTARPSTSTPPHLRKKTKPVRPVAVGTGASSYEPDNLNKKNSVSAESEPMKAVPVTAPHYSFNLVHDPGKANVEPLKPGNELKLQKTLLESFIPKSCTSSPQQHRRYLDIKLISFMEDEMDTQKRTTRQELRNMGDDEFKKHLAQTTSMHKLTWEDEQKKDKNGEAGTTTSHVGFNQHA</sequence>
<keyword evidence="3" id="KW-1185">Reference proteome</keyword>
<accession>A0A8H7J8Z3</accession>
<evidence type="ECO:0000313" key="3">
    <source>
        <dbReference type="Proteomes" id="UP000651452"/>
    </source>
</evidence>
<feature type="compositionally biased region" description="Basic and acidic residues" evidence="1">
    <location>
        <begin position="318"/>
        <end position="329"/>
    </location>
</feature>
<dbReference type="EMBL" id="RZGK01000005">
    <property type="protein sequence ID" value="KAF9698713.1"/>
    <property type="molecule type" value="Genomic_DNA"/>
</dbReference>
<organism evidence="2 3">
    <name type="scientific">Ascochyta lentis</name>
    <dbReference type="NCBI Taxonomy" id="205686"/>
    <lineage>
        <taxon>Eukaryota</taxon>
        <taxon>Fungi</taxon>
        <taxon>Dikarya</taxon>
        <taxon>Ascomycota</taxon>
        <taxon>Pezizomycotina</taxon>
        <taxon>Dothideomycetes</taxon>
        <taxon>Pleosporomycetidae</taxon>
        <taxon>Pleosporales</taxon>
        <taxon>Pleosporineae</taxon>
        <taxon>Didymellaceae</taxon>
        <taxon>Ascochyta</taxon>
    </lineage>
</organism>
<comment type="caution">
    <text evidence="2">The sequence shown here is derived from an EMBL/GenBank/DDBJ whole genome shotgun (WGS) entry which is preliminary data.</text>
</comment>
<reference evidence="2" key="1">
    <citation type="submission" date="2018-12" db="EMBL/GenBank/DDBJ databases">
        <authorList>
            <person name="Syme R.A."/>
            <person name="Farfan-Caceres L."/>
            <person name="Lichtenzveig J."/>
        </authorList>
    </citation>
    <scope>NUCLEOTIDE SEQUENCE</scope>
    <source>
        <strain evidence="2">Al4</strain>
    </source>
</reference>
<gene>
    <name evidence="2" type="ORF">EKO04_002922</name>
</gene>
<reference evidence="2" key="2">
    <citation type="submission" date="2020-09" db="EMBL/GenBank/DDBJ databases">
        <title>Reference genome assembly for Australian Ascochyta lentis isolate Al4.</title>
        <authorList>
            <person name="Lee R.C."/>
            <person name="Farfan-Caceres L.M."/>
            <person name="Debler J.W."/>
            <person name="Williams A.H."/>
            <person name="Henares B.M."/>
        </authorList>
    </citation>
    <scope>NUCLEOTIDE SEQUENCE</scope>
    <source>
        <strain evidence="2">Al4</strain>
    </source>
</reference>
<feature type="region of interest" description="Disordered" evidence="1">
    <location>
        <begin position="15"/>
        <end position="47"/>
    </location>
</feature>
<dbReference type="Proteomes" id="UP000651452">
    <property type="component" value="Unassembled WGS sequence"/>
</dbReference>
<feature type="region of interest" description="Disordered" evidence="1">
    <location>
        <begin position="318"/>
        <end position="344"/>
    </location>
</feature>
<evidence type="ECO:0000313" key="2">
    <source>
        <dbReference type="EMBL" id="KAF9698713.1"/>
    </source>
</evidence>
<feature type="compositionally biased region" description="Polar residues" evidence="1">
    <location>
        <begin position="331"/>
        <end position="344"/>
    </location>
</feature>
<proteinExistence type="predicted"/>
<dbReference type="OrthoDB" id="3799274at2759"/>
<name>A0A8H7J8Z3_9PLEO</name>
<evidence type="ECO:0000256" key="1">
    <source>
        <dbReference type="SAM" id="MobiDB-lite"/>
    </source>
</evidence>